<dbReference type="WBParaSite" id="Hba_11537">
    <property type="protein sequence ID" value="Hba_11537"/>
    <property type="gene ID" value="Hba_11537"/>
</dbReference>
<organism evidence="1 2">
    <name type="scientific">Heterorhabditis bacteriophora</name>
    <name type="common">Entomopathogenic nematode worm</name>
    <dbReference type="NCBI Taxonomy" id="37862"/>
    <lineage>
        <taxon>Eukaryota</taxon>
        <taxon>Metazoa</taxon>
        <taxon>Ecdysozoa</taxon>
        <taxon>Nematoda</taxon>
        <taxon>Chromadorea</taxon>
        <taxon>Rhabditida</taxon>
        <taxon>Rhabditina</taxon>
        <taxon>Rhabditomorpha</taxon>
        <taxon>Strongyloidea</taxon>
        <taxon>Heterorhabditidae</taxon>
        <taxon>Heterorhabditis</taxon>
    </lineage>
</organism>
<evidence type="ECO:0000313" key="2">
    <source>
        <dbReference type="WBParaSite" id="Hba_11537"/>
    </source>
</evidence>
<dbReference type="AlphaFoldDB" id="A0A1I7X260"/>
<dbReference type="Proteomes" id="UP000095283">
    <property type="component" value="Unplaced"/>
</dbReference>
<protein>
    <submittedName>
        <fullName evidence="2">FBD domain-containing protein</fullName>
    </submittedName>
</protein>
<evidence type="ECO:0000313" key="1">
    <source>
        <dbReference type="Proteomes" id="UP000095283"/>
    </source>
</evidence>
<reference evidence="2" key="1">
    <citation type="submission" date="2016-11" db="UniProtKB">
        <authorList>
            <consortium name="WormBaseParasite"/>
        </authorList>
    </citation>
    <scope>IDENTIFICATION</scope>
</reference>
<accession>A0A1I7X260</accession>
<sequence length="114" mass="13015">MIVKVDKVTDGSNLCEIHKKLLNIEWNVIQLTGIVRPYYSQQIVPSLRCAKWNIHVELSSGSDSSLVAALHRHSSADYTKLSLTVHVMLTNFNNNDTTFSHLTRILNTFWCKMI</sequence>
<name>A0A1I7X260_HETBA</name>
<keyword evidence="1" id="KW-1185">Reference proteome</keyword>
<proteinExistence type="predicted"/>